<dbReference type="GO" id="GO:0003723">
    <property type="term" value="F:RNA binding"/>
    <property type="evidence" value="ECO:0007669"/>
    <property type="project" value="UniProtKB-KW"/>
</dbReference>
<sequence length="50" mass="5758">MSDFRPRKRFGQNFLTDVFILERIIKAISPTPDQHIVEIGPGRAALTQYL</sequence>
<dbReference type="InterPro" id="IPR001737">
    <property type="entry name" value="KsgA/Erm"/>
</dbReference>
<dbReference type="AlphaFoldDB" id="X1D2Y9"/>
<evidence type="ECO:0008006" key="6">
    <source>
        <dbReference type="Google" id="ProtNLM"/>
    </source>
</evidence>
<name>X1D2Y9_9ZZZZ</name>
<dbReference type="Pfam" id="PF00398">
    <property type="entry name" value="RrnaAD"/>
    <property type="match status" value="1"/>
</dbReference>
<keyword evidence="2" id="KW-0808">Transferase</keyword>
<keyword evidence="3" id="KW-0949">S-adenosyl-L-methionine</keyword>
<evidence type="ECO:0000256" key="2">
    <source>
        <dbReference type="ARBA" id="ARBA00022679"/>
    </source>
</evidence>
<evidence type="ECO:0000256" key="4">
    <source>
        <dbReference type="ARBA" id="ARBA00022884"/>
    </source>
</evidence>
<reference evidence="5" key="1">
    <citation type="journal article" date="2014" name="Front. Microbiol.">
        <title>High frequency of phylogenetically diverse reductive dehalogenase-homologous genes in deep subseafloor sedimentary metagenomes.</title>
        <authorList>
            <person name="Kawai M."/>
            <person name="Futagami T."/>
            <person name="Toyoda A."/>
            <person name="Takaki Y."/>
            <person name="Nishi S."/>
            <person name="Hori S."/>
            <person name="Arai W."/>
            <person name="Tsubouchi T."/>
            <person name="Morono Y."/>
            <person name="Uchiyama I."/>
            <person name="Ito T."/>
            <person name="Fujiyama A."/>
            <person name="Inagaki F."/>
            <person name="Takami H."/>
        </authorList>
    </citation>
    <scope>NUCLEOTIDE SEQUENCE</scope>
    <source>
        <strain evidence="5">Expedition CK06-06</strain>
    </source>
</reference>
<dbReference type="EMBL" id="BART01024554">
    <property type="protein sequence ID" value="GAG90881.1"/>
    <property type="molecule type" value="Genomic_DNA"/>
</dbReference>
<evidence type="ECO:0000313" key="5">
    <source>
        <dbReference type="EMBL" id="GAG90881.1"/>
    </source>
</evidence>
<organism evidence="5">
    <name type="scientific">marine sediment metagenome</name>
    <dbReference type="NCBI Taxonomy" id="412755"/>
    <lineage>
        <taxon>unclassified sequences</taxon>
        <taxon>metagenomes</taxon>
        <taxon>ecological metagenomes</taxon>
    </lineage>
</organism>
<feature type="non-terminal residue" evidence="5">
    <location>
        <position position="50"/>
    </location>
</feature>
<dbReference type="InterPro" id="IPR029063">
    <property type="entry name" value="SAM-dependent_MTases_sf"/>
</dbReference>
<evidence type="ECO:0000256" key="1">
    <source>
        <dbReference type="ARBA" id="ARBA00022603"/>
    </source>
</evidence>
<gene>
    <name evidence="5" type="ORF">S01H4_44309</name>
</gene>
<evidence type="ECO:0000256" key="3">
    <source>
        <dbReference type="ARBA" id="ARBA00022691"/>
    </source>
</evidence>
<dbReference type="PROSITE" id="PS51689">
    <property type="entry name" value="SAM_RNA_A_N6_MT"/>
    <property type="match status" value="1"/>
</dbReference>
<keyword evidence="4" id="KW-0694">RNA-binding</keyword>
<dbReference type="SUPFAM" id="SSF53335">
    <property type="entry name" value="S-adenosyl-L-methionine-dependent methyltransferases"/>
    <property type="match status" value="1"/>
</dbReference>
<keyword evidence="1" id="KW-0489">Methyltransferase</keyword>
<dbReference type="GO" id="GO:0032259">
    <property type="term" value="P:methylation"/>
    <property type="evidence" value="ECO:0007669"/>
    <property type="project" value="UniProtKB-KW"/>
</dbReference>
<protein>
    <recommendedName>
        <fullName evidence="6">Ribosomal RNA adenine methylase transferase N-terminal domain-containing protein</fullName>
    </recommendedName>
</protein>
<comment type="caution">
    <text evidence="5">The sequence shown here is derived from an EMBL/GenBank/DDBJ whole genome shotgun (WGS) entry which is preliminary data.</text>
</comment>
<proteinExistence type="predicted"/>
<accession>X1D2Y9</accession>
<dbReference type="GO" id="GO:0008168">
    <property type="term" value="F:methyltransferase activity"/>
    <property type="evidence" value="ECO:0007669"/>
    <property type="project" value="UniProtKB-KW"/>
</dbReference>
<dbReference type="Gene3D" id="3.40.50.150">
    <property type="entry name" value="Vaccinia Virus protein VP39"/>
    <property type="match status" value="1"/>
</dbReference>